<proteinExistence type="predicted"/>
<keyword evidence="1" id="KW-0472">Membrane</keyword>
<gene>
    <name evidence="2" type="ORF">EOE67_08610</name>
</gene>
<dbReference type="EMBL" id="SACS01000007">
    <property type="protein sequence ID" value="RVU39960.1"/>
    <property type="molecule type" value="Genomic_DNA"/>
</dbReference>
<evidence type="ECO:0000313" key="3">
    <source>
        <dbReference type="Proteomes" id="UP000283077"/>
    </source>
</evidence>
<comment type="caution">
    <text evidence="2">The sequence shown here is derived from an EMBL/GenBank/DDBJ whole genome shotgun (WGS) entry which is preliminary data.</text>
</comment>
<organism evidence="2 3">
    <name type="scientific">Rheinheimera riviphila</name>
    <dbReference type="NCBI Taxonomy" id="1834037"/>
    <lineage>
        <taxon>Bacteria</taxon>
        <taxon>Pseudomonadati</taxon>
        <taxon>Pseudomonadota</taxon>
        <taxon>Gammaproteobacteria</taxon>
        <taxon>Chromatiales</taxon>
        <taxon>Chromatiaceae</taxon>
        <taxon>Rheinheimera</taxon>
    </lineage>
</organism>
<evidence type="ECO:0000256" key="1">
    <source>
        <dbReference type="SAM" id="Phobius"/>
    </source>
</evidence>
<keyword evidence="3" id="KW-1185">Reference proteome</keyword>
<feature type="transmembrane region" description="Helical" evidence="1">
    <location>
        <begin position="40"/>
        <end position="59"/>
    </location>
</feature>
<name>A0A437QZP5_9GAMM</name>
<evidence type="ECO:0000313" key="2">
    <source>
        <dbReference type="EMBL" id="RVU39960.1"/>
    </source>
</evidence>
<protein>
    <submittedName>
        <fullName evidence="2">Uncharacterized protein</fullName>
    </submittedName>
</protein>
<sequence length="63" mass="7438">MFNSTNPLLLMWLQLGWMLLPAGLLVVIDYWIYQSLDRRVCLLAILLVLLLLCCGFYQWRASY</sequence>
<feature type="transmembrane region" description="Helical" evidence="1">
    <location>
        <begin position="12"/>
        <end position="33"/>
    </location>
</feature>
<dbReference type="RefSeq" id="WP_127698690.1">
    <property type="nucleotide sequence ID" value="NZ_SACS01000007.1"/>
</dbReference>
<keyword evidence="1" id="KW-1133">Transmembrane helix</keyword>
<reference evidence="2 3" key="1">
    <citation type="submission" date="2019-01" db="EMBL/GenBank/DDBJ databases">
        <authorList>
            <person name="Chen W.-M."/>
        </authorList>
    </citation>
    <scope>NUCLEOTIDE SEQUENCE [LARGE SCALE GENOMIC DNA]</scope>
    <source>
        <strain evidence="2 3">KYPC3</strain>
    </source>
</reference>
<dbReference type="AlphaFoldDB" id="A0A437QZP5"/>
<dbReference type="Proteomes" id="UP000283077">
    <property type="component" value="Unassembled WGS sequence"/>
</dbReference>
<accession>A0A437QZP5</accession>
<keyword evidence="1" id="KW-0812">Transmembrane</keyword>